<evidence type="ECO:0008006" key="4">
    <source>
        <dbReference type="Google" id="ProtNLM"/>
    </source>
</evidence>
<dbReference type="Pfam" id="PF00023">
    <property type="entry name" value="Ank"/>
    <property type="match status" value="1"/>
</dbReference>
<sequence length="687" mass="81825">MINASSFDKKLYDKAKIIIEIQKHLSNLTKENINFILEQILKKKEIIGTEVGVSILTKCFNDIVNSRPKNIEIIIDLIKLIKTSQISNSKFSLFSTKVVEIIHTKDKLTSSDMFYLKLLYKNKIISFNLILKEIRLLLSMKDEKCVSIRYPESYISNRIRKITRWFYFEIDNSKYDLIGDDKIMKEISKMDKNVIKKMMKTGYSLDHIAEVIRNDDIDSFIFIVSQKGNEFNYNQTIINIRYERCDLLTQGSSLIEYAAFFNSIKIFKYLFLNKAYFDYTLLDYAICGGSIEIIHILEQNGYDIREGIKSSIKYFLNDIFSLIIDKYPTENNNINVIHFIFNDKDDEDFDLDEKDEYFESNFEKYVSCNRNKYMYYFTKRDFDINEEYSFKKYYVKTEEILDTDYNYNFDKIFSTIVESNNILPLFILFTKGISINARNEDSMKTILHYAIKEGNYFLIKLLLSCDAVDPFLHDKNEETPILYSIKYNRESIFFEIKEKMENCCSVMEIDYFKMVQYSQICKSEKIIDYFEKKWIFNIDFFFESLKYLPFSFFKYTFEIRLDEFFVTKQYHLFFLLAIHALMEESLNFSKTYSLSDPADEITLKKIGDIYALFSTNHDNIFEYSKYLNDKSFWKFSNDGKLLEMSRNNNNITIVIKSDNNEEEEESNINDIKKKKKKKVNSKPSIRI</sequence>
<organism evidence="2 3">
    <name type="scientific">Tritrichomonas musculus</name>
    <dbReference type="NCBI Taxonomy" id="1915356"/>
    <lineage>
        <taxon>Eukaryota</taxon>
        <taxon>Metamonada</taxon>
        <taxon>Parabasalia</taxon>
        <taxon>Tritrichomonadida</taxon>
        <taxon>Tritrichomonadidae</taxon>
        <taxon>Tritrichomonas</taxon>
    </lineage>
</organism>
<dbReference type="SMART" id="SM00248">
    <property type="entry name" value="ANK"/>
    <property type="match status" value="3"/>
</dbReference>
<feature type="region of interest" description="Disordered" evidence="1">
    <location>
        <begin position="659"/>
        <end position="687"/>
    </location>
</feature>
<dbReference type="PANTHER" id="PTHR24159">
    <property type="match status" value="1"/>
</dbReference>
<dbReference type="Gene3D" id="1.25.40.20">
    <property type="entry name" value="Ankyrin repeat-containing domain"/>
    <property type="match status" value="1"/>
</dbReference>
<name>A0ABR2GU60_9EUKA</name>
<evidence type="ECO:0000313" key="3">
    <source>
        <dbReference type="Proteomes" id="UP001470230"/>
    </source>
</evidence>
<evidence type="ECO:0000256" key="1">
    <source>
        <dbReference type="SAM" id="MobiDB-lite"/>
    </source>
</evidence>
<dbReference type="PANTHER" id="PTHR24159:SF5">
    <property type="entry name" value="ANK_REP_REGION DOMAIN-CONTAINING PROTEIN"/>
    <property type="match status" value="1"/>
</dbReference>
<accession>A0ABR2GU60</accession>
<dbReference type="InterPro" id="IPR036770">
    <property type="entry name" value="Ankyrin_rpt-contain_sf"/>
</dbReference>
<keyword evidence="3" id="KW-1185">Reference proteome</keyword>
<gene>
    <name evidence="2" type="ORF">M9Y10_036469</name>
</gene>
<evidence type="ECO:0000313" key="2">
    <source>
        <dbReference type="EMBL" id="KAK8837472.1"/>
    </source>
</evidence>
<dbReference type="EMBL" id="JAPFFF010000059">
    <property type="protein sequence ID" value="KAK8837472.1"/>
    <property type="molecule type" value="Genomic_DNA"/>
</dbReference>
<protein>
    <recommendedName>
        <fullName evidence="4">DUF3447 domain-containing protein</fullName>
    </recommendedName>
</protein>
<comment type="caution">
    <text evidence="2">The sequence shown here is derived from an EMBL/GenBank/DDBJ whole genome shotgun (WGS) entry which is preliminary data.</text>
</comment>
<dbReference type="SUPFAM" id="SSF48403">
    <property type="entry name" value="Ankyrin repeat"/>
    <property type="match status" value="1"/>
</dbReference>
<dbReference type="InterPro" id="IPR002110">
    <property type="entry name" value="Ankyrin_rpt"/>
</dbReference>
<proteinExistence type="predicted"/>
<reference evidence="2 3" key="1">
    <citation type="submission" date="2024-04" db="EMBL/GenBank/DDBJ databases">
        <title>Tritrichomonas musculus Genome.</title>
        <authorList>
            <person name="Alves-Ferreira E."/>
            <person name="Grigg M."/>
            <person name="Lorenzi H."/>
            <person name="Galac M."/>
        </authorList>
    </citation>
    <scope>NUCLEOTIDE SEQUENCE [LARGE SCALE GENOMIC DNA]</scope>
    <source>
        <strain evidence="2 3">EAF2021</strain>
    </source>
</reference>
<dbReference type="Proteomes" id="UP001470230">
    <property type="component" value="Unassembled WGS sequence"/>
</dbReference>